<name>A0AA87ZBX2_FICCA</name>
<organism evidence="1 2">
    <name type="scientific">Ficus carica</name>
    <name type="common">Common fig</name>
    <dbReference type="NCBI Taxonomy" id="3494"/>
    <lineage>
        <taxon>Eukaryota</taxon>
        <taxon>Viridiplantae</taxon>
        <taxon>Streptophyta</taxon>
        <taxon>Embryophyta</taxon>
        <taxon>Tracheophyta</taxon>
        <taxon>Spermatophyta</taxon>
        <taxon>Magnoliopsida</taxon>
        <taxon>eudicotyledons</taxon>
        <taxon>Gunneridae</taxon>
        <taxon>Pentapetalae</taxon>
        <taxon>rosids</taxon>
        <taxon>fabids</taxon>
        <taxon>Rosales</taxon>
        <taxon>Moraceae</taxon>
        <taxon>Ficeae</taxon>
        <taxon>Ficus</taxon>
    </lineage>
</organism>
<sequence>MADAGAVTGSSRPEITGVMPRRWSHSGIAGELVSVVLYVENRLSNWWRLVSVVL</sequence>
<keyword evidence="2" id="KW-1185">Reference proteome</keyword>
<protein>
    <submittedName>
        <fullName evidence="1">Uncharacterized protein</fullName>
    </submittedName>
</protein>
<proteinExistence type="predicted"/>
<accession>A0AA87ZBX2</accession>
<reference evidence="1" key="1">
    <citation type="submission" date="2023-07" db="EMBL/GenBank/DDBJ databases">
        <title>draft genome sequence of fig (Ficus carica).</title>
        <authorList>
            <person name="Takahashi T."/>
            <person name="Nishimura K."/>
        </authorList>
    </citation>
    <scope>NUCLEOTIDE SEQUENCE</scope>
</reference>
<dbReference type="Proteomes" id="UP001187192">
    <property type="component" value="Unassembled WGS sequence"/>
</dbReference>
<gene>
    <name evidence="1" type="ORF">TIFTF001_002668</name>
</gene>
<evidence type="ECO:0000313" key="2">
    <source>
        <dbReference type="Proteomes" id="UP001187192"/>
    </source>
</evidence>
<evidence type="ECO:0000313" key="1">
    <source>
        <dbReference type="EMBL" id="GMN30034.1"/>
    </source>
</evidence>
<dbReference type="AlphaFoldDB" id="A0AA87ZBX2"/>
<dbReference type="EMBL" id="BTGU01000002">
    <property type="protein sequence ID" value="GMN30034.1"/>
    <property type="molecule type" value="Genomic_DNA"/>
</dbReference>
<comment type="caution">
    <text evidence="1">The sequence shown here is derived from an EMBL/GenBank/DDBJ whole genome shotgun (WGS) entry which is preliminary data.</text>
</comment>